<feature type="region of interest" description="Disordered" evidence="6">
    <location>
        <begin position="131"/>
        <end position="187"/>
    </location>
</feature>
<dbReference type="EMBL" id="JAZHOG010000007">
    <property type="protein sequence ID" value="MEJ8568364.1"/>
    <property type="molecule type" value="Genomic_DNA"/>
</dbReference>
<keyword evidence="4" id="KW-0690">Ribosome biogenesis</keyword>
<accession>A0AAW9R7D2</accession>
<evidence type="ECO:0000313" key="8">
    <source>
        <dbReference type="Proteomes" id="UP001359886"/>
    </source>
</evidence>
<keyword evidence="8" id="KW-1185">Reference proteome</keyword>
<sequence length="187" mass="21133">MSRDYPDQVDPWKAAEGRRTFSGTVPMDRMARLMPLLEPPVGEAEFTAQFRFDEERNAVIRIEVRAKLPMICQRSLKRYEESVQRRSLLGVITSADEESDLPGHYEPALAENGRIQLRDLVEDELLLGAPQVPRDPAVDAVRRSFGRSGSEQDEPPASSSDEPTRRPFADLAEQLARKQSGKPEEEQ</sequence>
<evidence type="ECO:0000256" key="3">
    <source>
        <dbReference type="ARBA" id="ARBA00015716"/>
    </source>
</evidence>
<comment type="caution">
    <text evidence="7">The sequence shown here is derived from an EMBL/GenBank/DDBJ whole genome shotgun (WGS) entry which is preliminary data.</text>
</comment>
<organism evidence="7 8">
    <name type="scientific">Elongatibacter sediminis</name>
    <dbReference type="NCBI Taxonomy" id="3119006"/>
    <lineage>
        <taxon>Bacteria</taxon>
        <taxon>Pseudomonadati</taxon>
        <taxon>Pseudomonadota</taxon>
        <taxon>Gammaproteobacteria</taxon>
        <taxon>Chromatiales</taxon>
        <taxon>Wenzhouxiangellaceae</taxon>
        <taxon>Elongatibacter</taxon>
    </lineage>
</organism>
<evidence type="ECO:0000313" key="7">
    <source>
        <dbReference type="EMBL" id="MEJ8568364.1"/>
    </source>
</evidence>
<comment type="function">
    <text evidence="1">Plays a role in synthesis, processing and/or stability of 23S rRNA.</text>
</comment>
<evidence type="ECO:0000256" key="1">
    <source>
        <dbReference type="ARBA" id="ARBA00002868"/>
    </source>
</evidence>
<dbReference type="Proteomes" id="UP001359886">
    <property type="component" value="Unassembled WGS sequence"/>
</dbReference>
<gene>
    <name evidence="7" type="ORF">V3330_12080</name>
</gene>
<evidence type="ECO:0000256" key="5">
    <source>
        <dbReference type="ARBA" id="ARBA00031841"/>
    </source>
</evidence>
<protein>
    <recommendedName>
        <fullName evidence="3">Large ribosomal RNA subunit accumulation protein YceD</fullName>
    </recommendedName>
    <alternativeName>
        <fullName evidence="5">23S rRNA accumulation protein YceD</fullName>
    </alternativeName>
</protein>
<dbReference type="PANTHER" id="PTHR38099">
    <property type="entry name" value="LARGE RIBOSOMAL RNA SUBUNIT ACCUMULATION PROTEIN YCED"/>
    <property type="match status" value="1"/>
</dbReference>
<name>A0AAW9R7D2_9GAMM</name>
<evidence type="ECO:0000256" key="6">
    <source>
        <dbReference type="SAM" id="MobiDB-lite"/>
    </source>
</evidence>
<dbReference type="Pfam" id="PF02620">
    <property type="entry name" value="YceD"/>
    <property type="match status" value="1"/>
</dbReference>
<evidence type="ECO:0000256" key="2">
    <source>
        <dbReference type="ARBA" id="ARBA00010740"/>
    </source>
</evidence>
<dbReference type="PANTHER" id="PTHR38099:SF1">
    <property type="entry name" value="LARGE RIBOSOMAL RNA SUBUNIT ACCUMULATION PROTEIN YCED"/>
    <property type="match status" value="1"/>
</dbReference>
<comment type="similarity">
    <text evidence="2">Belongs to the DUF177 domain family.</text>
</comment>
<dbReference type="GO" id="GO:0042254">
    <property type="term" value="P:ribosome biogenesis"/>
    <property type="evidence" value="ECO:0007669"/>
    <property type="project" value="UniProtKB-KW"/>
</dbReference>
<proteinExistence type="inferred from homology"/>
<dbReference type="InterPro" id="IPR039255">
    <property type="entry name" value="YceD_bac"/>
</dbReference>
<dbReference type="GO" id="GO:0005829">
    <property type="term" value="C:cytosol"/>
    <property type="evidence" value="ECO:0007669"/>
    <property type="project" value="TreeGrafter"/>
</dbReference>
<reference evidence="7 8" key="1">
    <citation type="submission" date="2024-02" db="EMBL/GenBank/DDBJ databases">
        <title>A novel Wenzhouxiangellaceae bacterium, isolated from coastal sediments.</title>
        <authorList>
            <person name="Du Z.-J."/>
            <person name="Ye Y.-Q."/>
            <person name="Zhang X.-Y."/>
        </authorList>
    </citation>
    <scope>NUCLEOTIDE SEQUENCE [LARGE SCALE GENOMIC DNA]</scope>
    <source>
        <strain evidence="7 8">CH-27</strain>
    </source>
</reference>
<dbReference type="AlphaFoldDB" id="A0AAW9R7D2"/>
<dbReference type="RefSeq" id="WP_354695682.1">
    <property type="nucleotide sequence ID" value="NZ_JAZHOG010000007.1"/>
</dbReference>
<evidence type="ECO:0000256" key="4">
    <source>
        <dbReference type="ARBA" id="ARBA00022517"/>
    </source>
</evidence>
<dbReference type="InterPro" id="IPR003772">
    <property type="entry name" value="YceD"/>
</dbReference>